<feature type="transmembrane region" description="Helical" evidence="1">
    <location>
        <begin position="50"/>
        <end position="70"/>
    </location>
</feature>
<organism evidence="3 4">
    <name type="scientific">Microbulbifer okhotskensis</name>
    <dbReference type="NCBI Taxonomy" id="2926617"/>
    <lineage>
        <taxon>Bacteria</taxon>
        <taxon>Pseudomonadati</taxon>
        <taxon>Pseudomonadota</taxon>
        <taxon>Gammaproteobacteria</taxon>
        <taxon>Cellvibrionales</taxon>
        <taxon>Microbulbiferaceae</taxon>
        <taxon>Microbulbifer</taxon>
    </lineage>
</organism>
<feature type="transmembrane region" description="Helical" evidence="1">
    <location>
        <begin position="194"/>
        <end position="211"/>
    </location>
</feature>
<dbReference type="AlphaFoldDB" id="A0A9X2J6U4"/>
<dbReference type="GO" id="GO:0016020">
    <property type="term" value="C:membrane"/>
    <property type="evidence" value="ECO:0007669"/>
    <property type="project" value="TreeGrafter"/>
</dbReference>
<dbReference type="PANTHER" id="PTHR23028">
    <property type="entry name" value="ACETYLTRANSFERASE"/>
    <property type="match status" value="1"/>
</dbReference>
<protein>
    <submittedName>
        <fullName evidence="3">Acyltransferase</fullName>
    </submittedName>
</protein>
<keyword evidence="3" id="KW-0012">Acyltransferase</keyword>
<evidence type="ECO:0000313" key="4">
    <source>
        <dbReference type="Proteomes" id="UP001139028"/>
    </source>
</evidence>
<keyword evidence="4" id="KW-1185">Reference proteome</keyword>
<keyword evidence="3" id="KW-0808">Transferase</keyword>
<gene>
    <name evidence="3" type="ORF">MO867_15750</name>
</gene>
<dbReference type="EMBL" id="JALBWM010000082">
    <property type="protein sequence ID" value="MCO1335789.1"/>
    <property type="molecule type" value="Genomic_DNA"/>
</dbReference>
<feature type="domain" description="Acyltransferase 3" evidence="2">
    <location>
        <begin position="7"/>
        <end position="337"/>
    </location>
</feature>
<dbReference type="RefSeq" id="WP_252470822.1">
    <property type="nucleotide sequence ID" value="NZ_JALBWM010000082.1"/>
</dbReference>
<dbReference type="InterPro" id="IPR002656">
    <property type="entry name" value="Acyl_transf_3_dom"/>
</dbReference>
<sequence>MSKRFLNLDALRGLAAILVVWQHSSEIFIRTPSIAQHGTSLAEIISQLDFGRIGVICFFLISGFVIPYSFSGARSSLKTFAIRRFFRLYPAYWISLFIAVALAWLIADRVFPTTTVAANITMLQSLMGFDNVQGLYWTLTAELIFYCLCSFLFARSLLASPQTLLLFCWGGLSLFIGWQLLGKLPVSLPELPPTITYIPYCIAVMFCGTLIRHCHIENKDYWYATLALAPTFFIPLLVLGLHFLGMSVTEDPIRFGLSHLIALLIFFLALSSTFNPWRPLITLGTISYSIYLLHPVVIRLLKWTVQQPWGQVFSSFTLEVYLLATTLGSIALAAIVYRLIEKPSINLGRRLSRKHSRNIVATA</sequence>
<evidence type="ECO:0000259" key="2">
    <source>
        <dbReference type="Pfam" id="PF01757"/>
    </source>
</evidence>
<feature type="transmembrane region" description="Helical" evidence="1">
    <location>
        <begin position="256"/>
        <end position="274"/>
    </location>
</feature>
<feature type="transmembrane region" description="Helical" evidence="1">
    <location>
        <begin position="281"/>
        <end position="301"/>
    </location>
</feature>
<feature type="transmembrane region" description="Helical" evidence="1">
    <location>
        <begin position="321"/>
        <end position="340"/>
    </location>
</feature>
<keyword evidence="1" id="KW-0812">Transmembrane</keyword>
<feature type="transmembrane region" description="Helical" evidence="1">
    <location>
        <begin position="91"/>
        <end position="107"/>
    </location>
</feature>
<feature type="transmembrane region" description="Helical" evidence="1">
    <location>
        <begin position="223"/>
        <end position="244"/>
    </location>
</feature>
<name>A0A9X2J6U4_9GAMM</name>
<dbReference type="GO" id="GO:0016747">
    <property type="term" value="F:acyltransferase activity, transferring groups other than amino-acyl groups"/>
    <property type="evidence" value="ECO:0007669"/>
    <property type="project" value="InterPro"/>
</dbReference>
<comment type="caution">
    <text evidence="3">The sequence shown here is derived from an EMBL/GenBank/DDBJ whole genome shotgun (WGS) entry which is preliminary data.</text>
</comment>
<dbReference type="Proteomes" id="UP001139028">
    <property type="component" value="Unassembled WGS sequence"/>
</dbReference>
<keyword evidence="1" id="KW-1133">Transmembrane helix</keyword>
<feature type="transmembrane region" description="Helical" evidence="1">
    <location>
        <begin position="163"/>
        <end position="182"/>
    </location>
</feature>
<dbReference type="PANTHER" id="PTHR23028:SF53">
    <property type="entry name" value="ACYL_TRANSF_3 DOMAIN-CONTAINING PROTEIN"/>
    <property type="match status" value="1"/>
</dbReference>
<proteinExistence type="predicted"/>
<evidence type="ECO:0000256" key="1">
    <source>
        <dbReference type="SAM" id="Phobius"/>
    </source>
</evidence>
<evidence type="ECO:0000313" key="3">
    <source>
        <dbReference type="EMBL" id="MCO1335789.1"/>
    </source>
</evidence>
<reference evidence="3" key="1">
    <citation type="journal article" date="2022" name="Arch. Microbiol.">
        <title>Microbulbifer okhotskensis sp. nov., isolated from a deep bottom sediment of the Okhotsk Sea.</title>
        <authorList>
            <person name="Romanenko L."/>
            <person name="Kurilenko V."/>
            <person name="Otstavnykh N."/>
            <person name="Velansky P."/>
            <person name="Isaeva M."/>
            <person name="Mikhailov V."/>
        </authorList>
    </citation>
    <scope>NUCLEOTIDE SEQUENCE</scope>
    <source>
        <strain evidence="3">OS29</strain>
    </source>
</reference>
<accession>A0A9X2J6U4</accession>
<dbReference type="GO" id="GO:0000271">
    <property type="term" value="P:polysaccharide biosynthetic process"/>
    <property type="evidence" value="ECO:0007669"/>
    <property type="project" value="TreeGrafter"/>
</dbReference>
<keyword evidence="1" id="KW-0472">Membrane</keyword>
<dbReference type="Pfam" id="PF01757">
    <property type="entry name" value="Acyl_transf_3"/>
    <property type="match status" value="1"/>
</dbReference>
<dbReference type="InterPro" id="IPR050879">
    <property type="entry name" value="Acyltransferase_3"/>
</dbReference>
<feature type="transmembrane region" description="Helical" evidence="1">
    <location>
        <begin position="135"/>
        <end position="154"/>
    </location>
</feature>